<proteinExistence type="predicted"/>
<name>X1DZ19_9ZZZZ</name>
<sequence>LSVGLLSFEISCPNNINLGGTIDNNSLIHVTKSLDVFVNHKNLMVNPFHTKPLKMVYKNNNEYDRLDIGELSKSPTADSCSERWQTKLMLLGQDISNDNSPTDSY</sequence>
<comment type="caution">
    <text evidence="1">The sequence shown here is derived from an EMBL/GenBank/DDBJ whole genome shotgun (WGS) entry which is preliminary data.</text>
</comment>
<evidence type="ECO:0000313" key="1">
    <source>
        <dbReference type="EMBL" id="GAH10159.1"/>
    </source>
</evidence>
<dbReference type="EMBL" id="BART01035021">
    <property type="protein sequence ID" value="GAH10159.1"/>
    <property type="molecule type" value="Genomic_DNA"/>
</dbReference>
<gene>
    <name evidence="1" type="ORF">S01H4_59657</name>
</gene>
<feature type="non-terminal residue" evidence="1">
    <location>
        <position position="1"/>
    </location>
</feature>
<reference evidence="1" key="1">
    <citation type="journal article" date="2014" name="Front. Microbiol.">
        <title>High frequency of phylogenetically diverse reductive dehalogenase-homologous genes in deep subseafloor sedimentary metagenomes.</title>
        <authorList>
            <person name="Kawai M."/>
            <person name="Futagami T."/>
            <person name="Toyoda A."/>
            <person name="Takaki Y."/>
            <person name="Nishi S."/>
            <person name="Hori S."/>
            <person name="Arai W."/>
            <person name="Tsubouchi T."/>
            <person name="Morono Y."/>
            <person name="Uchiyama I."/>
            <person name="Ito T."/>
            <person name="Fujiyama A."/>
            <person name="Inagaki F."/>
            <person name="Takami H."/>
        </authorList>
    </citation>
    <scope>NUCLEOTIDE SEQUENCE</scope>
    <source>
        <strain evidence="1">Expedition CK06-06</strain>
    </source>
</reference>
<dbReference type="AlphaFoldDB" id="X1DZ19"/>
<protein>
    <submittedName>
        <fullName evidence="1">Uncharacterized protein</fullName>
    </submittedName>
</protein>
<organism evidence="1">
    <name type="scientific">marine sediment metagenome</name>
    <dbReference type="NCBI Taxonomy" id="412755"/>
    <lineage>
        <taxon>unclassified sequences</taxon>
        <taxon>metagenomes</taxon>
        <taxon>ecological metagenomes</taxon>
    </lineage>
</organism>
<accession>X1DZ19</accession>